<dbReference type="AlphaFoldDB" id="A0A7J9HC54"/>
<dbReference type="EMBL" id="JABFAD010000009">
    <property type="protein sequence ID" value="MBA0807218.1"/>
    <property type="molecule type" value="Genomic_DNA"/>
</dbReference>
<keyword evidence="2" id="KW-1185">Reference proteome</keyword>
<gene>
    <name evidence="1" type="ORF">Gohar_023038</name>
</gene>
<proteinExistence type="predicted"/>
<protein>
    <submittedName>
        <fullName evidence="1">Uncharacterized protein</fullName>
    </submittedName>
</protein>
<evidence type="ECO:0000313" key="2">
    <source>
        <dbReference type="Proteomes" id="UP000593560"/>
    </source>
</evidence>
<reference evidence="1 2" key="1">
    <citation type="journal article" date="2019" name="Genome Biol. Evol.">
        <title>Insights into the evolution of the New World diploid cottons (Gossypium, subgenus Houzingenia) based on genome sequencing.</title>
        <authorList>
            <person name="Grover C.E."/>
            <person name="Arick M.A. 2nd"/>
            <person name="Thrash A."/>
            <person name="Conover J.L."/>
            <person name="Sanders W.S."/>
            <person name="Peterson D.G."/>
            <person name="Frelichowski J.E."/>
            <person name="Scheffler J.A."/>
            <person name="Scheffler B.E."/>
            <person name="Wendel J.F."/>
        </authorList>
    </citation>
    <scope>NUCLEOTIDE SEQUENCE [LARGE SCALE GENOMIC DNA]</scope>
    <source>
        <strain evidence="1">0</strain>
        <tissue evidence="1">Leaf</tissue>
    </source>
</reference>
<sequence length="173" mass="18926">HGESFCPLRLQIDPSKIVFGWDSSIRATGRRRNTVMSKWLRAADGTQCTTENFAGVRQELSSNEGKDLRQNIRGVVGCQNINPNLIPLGYGRAGNRNKFINGHGGGSDMRKIDGIATGALELVLNEEDDPIALLEGKKRQRIVENSRVPLEDIVGSNYMDISASSGGQSSREQ</sequence>
<feature type="non-terminal residue" evidence="1">
    <location>
        <position position="1"/>
    </location>
</feature>
<accession>A0A7J9HC54</accession>
<dbReference type="OrthoDB" id="1000485at2759"/>
<comment type="caution">
    <text evidence="1">The sequence shown here is derived from an EMBL/GenBank/DDBJ whole genome shotgun (WGS) entry which is preliminary data.</text>
</comment>
<dbReference type="Proteomes" id="UP000593560">
    <property type="component" value="Unassembled WGS sequence"/>
</dbReference>
<evidence type="ECO:0000313" key="1">
    <source>
        <dbReference type="EMBL" id="MBA0807218.1"/>
    </source>
</evidence>
<organism evidence="1 2">
    <name type="scientific">Gossypium harknessii</name>
    <dbReference type="NCBI Taxonomy" id="34285"/>
    <lineage>
        <taxon>Eukaryota</taxon>
        <taxon>Viridiplantae</taxon>
        <taxon>Streptophyta</taxon>
        <taxon>Embryophyta</taxon>
        <taxon>Tracheophyta</taxon>
        <taxon>Spermatophyta</taxon>
        <taxon>Magnoliopsida</taxon>
        <taxon>eudicotyledons</taxon>
        <taxon>Gunneridae</taxon>
        <taxon>Pentapetalae</taxon>
        <taxon>rosids</taxon>
        <taxon>malvids</taxon>
        <taxon>Malvales</taxon>
        <taxon>Malvaceae</taxon>
        <taxon>Malvoideae</taxon>
        <taxon>Gossypium</taxon>
    </lineage>
</organism>
<name>A0A7J9HC54_9ROSI</name>